<sequence length="179" mass="19543">MKGVLEIALILALTVGAAYFVWEKGVSTPLRPGVAEPNDFVDCATHYPVRESYPRTCTNGLGIIYIEYLGNTKEKEDRIYVSSLAPNDRISSPLSVRGRARGDWFNNDGEFPVELRDASGNVFGRGTASAKGLWGDANYFTSYEATVAFSPPRFESSGVLVLSPAQGREDPLTIPVSFK</sequence>
<gene>
    <name evidence="2" type="ORF">A2943_01790</name>
</gene>
<dbReference type="InterPro" id="IPR018911">
    <property type="entry name" value="Gmad2_Ig-like_dom"/>
</dbReference>
<proteinExistence type="predicted"/>
<protein>
    <recommendedName>
        <fullName evidence="1">Bacterial spore germination immunoglobulin-like domain-containing protein</fullName>
    </recommendedName>
</protein>
<dbReference type="Pfam" id="PF10648">
    <property type="entry name" value="Gmad2"/>
    <property type="match status" value="1"/>
</dbReference>
<comment type="caution">
    <text evidence="2">The sequence shown here is derived from an EMBL/GenBank/DDBJ whole genome shotgun (WGS) entry which is preliminary data.</text>
</comment>
<reference evidence="2 3" key="1">
    <citation type="journal article" date="2016" name="Nat. Commun.">
        <title>Thousands of microbial genomes shed light on interconnected biogeochemical processes in an aquifer system.</title>
        <authorList>
            <person name="Anantharaman K."/>
            <person name="Brown C.T."/>
            <person name="Hug L.A."/>
            <person name="Sharon I."/>
            <person name="Castelle C.J."/>
            <person name="Probst A.J."/>
            <person name="Thomas B.C."/>
            <person name="Singh A."/>
            <person name="Wilkins M.J."/>
            <person name="Karaoz U."/>
            <person name="Brodie E.L."/>
            <person name="Williams K.H."/>
            <person name="Hubbard S.S."/>
            <person name="Banfield J.F."/>
        </authorList>
    </citation>
    <scope>NUCLEOTIDE SEQUENCE [LARGE SCALE GENOMIC DNA]</scope>
</reference>
<dbReference type="STRING" id="1797243.A2943_01790"/>
<organism evidence="2 3">
    <name type="scientific">Candidatus Adlerbacteria bacterium RIFCSPLOWO2_01_FULL_51_16</name>
    <dbReference type="NCBI Taxonomy" id="1797243"/>
    <lineage>
        <taxon>Bacteria</taxon>
        <taxon>Candidatus Adleribacteriota</taxon>
    </lineage>
</organism>
<name>A0A1F4XGZ1_9BACT</name>
<dbReference type="EMBL" id="MEWX01000010">
    <property type="protein sequence ID" value="OGC80971.1"/>
    <property type="molecule type" value="Genomic_DNA"/>
</dbReference>
<evidence type="ECO:0000313" key="3">
    <source>
        <dbReference type="Proteomes" id="UP000176185"/>
    </source>
</evidence>
<dbReference type="Proteomes" id="UP000176185">
    <property type="component" value="Unassembled WGS sequence"/>
</dbReference>
<evidence type="ECO:0000259" key="1">
    <source>
        <dbReference type="Pfam" id="PF10648"/>
    </source>
</evidence>
<feature type="domain" description="Bacterial spore germination immunoglobulin-like" evidence="1">
    <location>
        <begin position="80"/>
        <end position="162"/>
    </location>
</feature>
<evidence type="ECO:0000313" key="2">
    <source>
        <dbReference type="EMBL" id="OGC80971.1"/>
    </source>
</evidence>
<accession>A0A1F4XGZ1</accession>
<dbReference type="AlphaFoldDB" id="A0A1F4XGZ1"/>